<dbReference type="SMART" id="SM00893">
    <property type="entry name" value="ETF"/>
    <property type="match status" value="1"/>
</dbReference>
<protein>
    <submittedName>
        <fullName evidence="6">Electron transfer flavoprotein subunit alpha/FixB family protein</fullName>
    </submittedName>
</protein>
<dbReference type="PANTHER" id="PTHR43153:SF1">
    <property type="entry name" value="ELECTRON TRANSFER FLAVOPROTEIN SUBUNIT ALPHA, MITOCHONDRIAL"/>
    <property type="match status" value="1"/>
</dbReference>
<comment type="function">
    <text evidence="4">The electron transfer flavoprotein serves as a specific electron acceptor for other dehydrogenases. It transfers the electrons to the main respiratory chain via ETF-ubiquinone oxidoreductase (ETF dehydrogenase).</text>
</comment>
<dbReference type="SUPFAM" id="SSF52467">
    <property type="entry name" value="DHS-like NAD/FAD-binding domain"/>
    <property type="match status" value="1"/>
</dbReference>
<dbReference type="InterPro" id="IPR014729">
    <property type="entry name" value="Rossmann-like_a/b/a_fold"/>
</dbReference>
<evidence type="ECO:0000256" key="3">
    <source>
        <dbReference type="ARBA" id="ARBA00011355"/>
    </source>
</evidence>
<comment type="similarity">
    <text evidence="2">Belongs to the ETF alpha-subunit/FixB family.</text>
</comment>
<keyword evidence="7" id="KW-1185">Reference proteome</keyword>
<evidence type="ECO:0000256" key="4">
    <source>
        <dbReference type="ARBA" id="ARBA00025649"/>
    </source>
</evidence>
<sequence length="325" mass="32190">MSPALWILVEQSQQTASDASLALVSEAARLGGDVTAVLIGDGVEGLAASAGAAGATTVRLVSGAAYAEYDPQTHVTALAELVGRHTPDAVLFAATTRGNDLAPRLAARLATGLVTGATRVELGADGRLVLTKDVLGGAQVVRCAIPAGVQVVTVAAGALSAADSGGATPTVVVEDVAAPEPPRTSVLERVVTETDGETALEDARVVVSGGRAMGGADGFSVLRDLADALGPVAAVGASRPAADAGWVPVHLEVGISGKKVSPDVYLACGISGASQHLAGMSSSKVIVAINSDAGAPIFEVADVGVVGDLFEIVPALTAAVRARRG</sequence>
<dbReference type="SUPFAM" id="SSF52402">
    <property type="entry name" value="Adenine nucleotide alpha hydrolases-like"/>
    <property type="match status" value="1"/>
</dbReference>
<gene>
    <name evidence="6" type="ORF">NP064_08195</name>
</gene>
<name>A0ABY5L8C2_9CELL</name>
<dbReference type="Gene3D" id="3.40.50.620">
    <property type="entry name" value="HUPs"/>
    <property type="match status" value="1"/>
</dbReference>
<comment type="subunit">
    <text evidence="3">Heterodimer of an alpha and a beta subunit.</text>
</comment>
<dbReference type="InterPro" id="IPR014730">
    <property type="entry name" value="ETF_a/b_N"/>
</dbReference>
<feature type="domain" description="Electron transfer flavoprotein alpha/beta-subunit N-terminal" evidence="5">
    <location>
        <begin position="5"/>
        <end position="194"/>
    </location>
</feature>
<evidence type="ECO:0000256" key="1">
    <source>
        <dbReference type="ARBA" id="ARBA00001974"/>
    </source>
</evidence>
<dbReference type="Pfam" id="PF01012">
    <property type="entry name" value="ETF"/>
    <property type="match status" value="1"/>
</dbReference>
<evidence type="ECO:0000313" key="7">
    <source>
        <dbReference type="Proteomes" id="UP001316189"/>
    </source>
</evidence>
<evidence type="ECO:0000259" key="5">
    <source>
        <dbReference type="SMART" id="SM00893"/>
    </source>
</evidence>
<dbReference type="InterPro" id="IPR001308">
    <property type="entry name" value="ETF_a/FixB"/>
</dbReference>
<accession>A0ABY5L8C2</accession>
<evidence type="ECO:0000313" key="6">
    <source>
        <dbReference type="EMBL" id="UUI76838.1"/>
    </source>
</evidence>
<dbReference type="Proteomes" id="UP001316189">
    <property type="component" value="Chromosome"/>
</dbReference>
<dbReference type="PIRSF" id="PIRSF000089">
    <property type="entry name" value="Electra_flavoP_a"/>
    <property type="match status" value="1"/>
</dbReference>
<dbReference type="RefSeq" id="WP_227569145.1">
    <property type="nucleotide sequence ID" value="NZ_CP101988.1"/>
</dbReference>
<reference evidence="6 7" key="1">
    <citation type="submission" date="2022-07" db="EMBL/GenBank/DDBJ databases">
        <title>Novel species in genus cellulomonas.</title>
        <authorList>
            <person name="Ye L."/>
        </authorList>
    </citation>
    <scope>NUCLEOTIDE SEQUENCE [LARGE SCALE GENOMIC DNA]</scope>
    <source>
        <strain evidence="7">zg-Y338</strain>
    </source>
</reference>
<evidence type="ECO:0000256" key="2">
    <source>
        <dbReference type="ARBA" id="ARBA00005817"/>
    </source>
</evidence>
<dbReference type="InterPro" id="IPR029035">
    <property type="entry name" value="DHS-like_NAD/FAD-binding_dom"/>
</dbReference>
<organism evidence="6 7">
    <name type="scientific">Cellulomonas chengniuliangii</name>
    <dbReference type="NCBI Taxonomy" id="2968084"/>
    <lineage>
        <taxon>Bacteria</taxon>
        <taxon>Bacillati</taxon>
        <taxon>Actinomycetota</taxon>
        <taxon>Actinomycetes</taxon>
        <taxon>Micrococcales</taxon>
        <taxon>Cellulomonadaceae</taxon>
        <taxon>Cellulomonas</taxon>
    </lineage>
</organism>
<dbReference type="InterPro" id="IPR014731">
    <property type="entry name" value="ETF_asu_C"/>
</dbReference>
<dbReference type="EMBL" id="CP101988">
    <property type="protein sequence ID" value="UUI76838.1"/>
    <property type="molecule type" value="Genomic_DNA"/>
</dbReference>
<comment type="cofactor">
    <cofactor evidence="1">
        <name>FAD</name>
        <dbReference type="ChEBI" id="CHEBI:57692"/>
    </cofactor>
</comment>
<dbReference type="PANTHER" id="PTHR43153">
    <property type="entry name" value="ELECTRON TRANSFER FLAVOPROTEIN ALPHA"/>
    <property type="match status" value="1"/>
</dbReference>
<proteinExistence type="inferred from homology"/>
<dbReference type="Pfam" id="PF00766">
    <property type="entry name" value="ETF_alpha"/>
    <property type="match status" value="1"/>
</dbReference>
<dbReference type="Gene3D" id="3.40.50.1220">
    <property type="entry name" value="TPP-binding domain"/>
    <property type="match status" value="1"/>
</dbReference>